<protein>
    <submittedName>
        <fullName evidence="2">N-acetyltransferase</fullName>
    </submittedName>
</protein>
<organism evidence="2 3">
    <name type="scientific">Leucobacter chromiisoli</name>
    <dbReference type="NCBI Taxonomy" id="2796471"/>
    <lineage>
        <taxon>Bacteria</taxon>
        <taxon>Bacillati</taxon>
        <taxon>Actinomycetota</taxon>
        <taxon>Actinomycetes</taxon>
        <taxon>Micrococcales</taxon>
        <taxon>Microbacteriaceae</taxon>
        <taxon>Leucobacter</taxon>
    </lineage>
</organism>
<proteinExistence type="predicted"/>
<comment type="caution">
    <text evidence="2">The sequence shown here is derived from an EMBL/GenBank/DDBJ whole genome shotgun (WGS) entry which is preliminary data.</text>
</comment>
<dbReference type="Proteomes" id="UP000608530">
    <property type="component" value="Unassembled WGS sequence"/>
</dbReference>
<dbReference type="SUPFAM" id="SSF55729">
    <property type="entry name" value="Acyl-CoA N-acyltransferases (Nat)"/>
    <property type="match status" value="1"/>
</dbReference>
<name>A0A934Q962_9MICO</name>
<dbReference type="PROSITE" id="PS51729">
    <property type="entry name" value="GNAT_YJDJ"/>
    <property type="match status" value="1"/>
</dbReference>
<accession>A0A934Q962</accession>
<evidence type="ECO:0000313" key="2">
    <source>
        <dbReference type="EMBL" id="MBK0418944.1"/>
    </source>
</evidence>
<sequence length="110" mass="12264">MSRYVDEAQAAADGFRIEHEPERSRFAVVQDRGDGRRVLGEAHYTLLGDAAIDFDHTEVTPDLRGTGLSGLLVQHALTDPVVRGRRIEASCWFASGYLDRHPELRNTDAD</sequence>
<dbReference type="PANTHER" id="PTHR31435">
    <property type="entry name" value="PROTEIN NATD1"/>
    <property type="match status" value="1"/>
</dbReference>
<evidence type="ECO:0000259" key="1">
    <source>
        <dbReference type="PROSITE" id="PS51729"/>
    </source>
</evidence>
<dbReference type="AlphaFoldDB" id="A0A934Q962"/>
<gene>
    <name evidence="2" type="ORF">JD276_07840</name>
</gene>
<dbReference type="Gene3D" id="3.40.630.30">
    <property type="match status" value="1"/>
</dbReference>
<feature type="domain" description="N-acetyltransferase" evidence="1">
    <location>
        <begin position="18"/>
        <end position="109"/>
    </location>
</feature>
<dbReference type="RefSeq" id="WP_200115094.1">
    <property type="nucleotide sequence ID" value="NZ_JAEHOH010000010.1"/>
</dbReference>
<reference evidence="2" key="1">
    <citation type="submission" date="2020-12" db="EMBL/GenBank/DDBJ databases">
        <title>Leucobacter sp. CAS1, isolated from Chromium sludge.</title>
        <authorList>
            <person name="Xu Z."/>
        </authorList>
    </citation>
    <scope>NUCLEOTIDE SEQUENCE</scope>
    <source>
        <strain evidence="2">CSA1</strain>
    </source>
</reference>
<dbReference type="InterPro" id="IPR031165">
    <property type="entry name" value="GNAT_YJDJ"/>
</dbReference>
<evidence type="ECO:0000313" key="3">
    <source>
        <dbReference type="Proteomes" id="UP000608530"/>
    </source>
</evidence>
<dbReference type="PANTHER" id="PTHR31435:SF9">
    <property type="entry name" value="PROTEIN NATD1"/>
    <property type="match status" value="1"/>
</dbReference>
<dbReference type="Pfam" id="PF14542">
    <property type="entry name" value="Acetyltransf_CG"/>
    <property type="match status" value="1"/>
</dbReference>
<dbReference type="EMBL" id="JAEHOH010000010">
    <property type="protein sequence ID" value="MBK0418944.1"/>
    <property type="molecule type" value="Genomic_DNA"/>
</dbReference>
<dbReference type="InterPro" id="IPR016181">
    <property type="entry name" value="Acyl_CoA_acyltransferase"/>
</dbReference>
<keyword evidence="3" id="KW-1185">Reference proteome</keyword>
<dbReference type="InterPro" id="IPR045057">
    <property type="entry name" value="Gcn5-rel_NAT"/>
</dbReference>